<proteinExistence type="predicted"/>
<evidence type="ECO:0000313" key="2">
    <source>
        <dbReference type="Proteomes" id="UP001165121"/>
    </source>
</evidence>
<gene>
    <name evidence="1" type="ORF">Pfra01_000905900</name>
</gene>
<sequence>MLQVLHSVMDPEVDVGNGLRGPDVMAEQTIIYSTFIKFIRLTMTSYDIVTAEDSVIIKTQGTLRFQVLRNTIDIIFPHVLGNECLVAQLVGQEVEPSIGITFFFNLGGKCCRYKIDVDFVGAFASIVKEPEKLEMLFGKALIAENCMLGILDEPREPHIEVNSFLTPRSTLEQERDRLVDELEDLRKLTKPDTEIPHSPLYLLPSKPIHIHNGALFKRIVNDYYLMFENGYRLSGHQEHAQADFLSQIFAPSRTEELKPGCKYVQARWQALCECFNVLEFKQTGAICIEYDDQVNTCAIRSSASYALQLTLHSLELVFPHVLPNSALVTALVGNVLVVPSELVFTIGTDSGLIAHIVERMDFVERISKLLQNREAVSFVMSEALLSLDGVRCYRP</sequence>
<comment type="caution">
    <text evidence="1">The sequence shown here is derived from an EMBL/GenBank/DDBJ whole genome shotgun (WGS) entry which is preliminary data.</text>
</comment>
<accession>A0A9W6XAV4</accession>
<dbReference type="EMBL" id="BSXT01000834">
    <property type="protein sequence ID" value="GMF34841.1"/>
    <property type="molecule type" value="Genomic_DNA"/>
</dbReference>
<evidence type="ECO:0000313" key="1">
    <source>
        <dbReference type="EMBL" id="GMF34841.1"/>
    </source>
</evidence>
<name>A0A9W6XAV4_9STRA</name>
<dbReference type="Proteomes" id="UP001165121">
    <property type="component" value="Unassembled WGS sequence"/>
</dbReference>
<dbReference type="OrthoDB" id="103359at2759"/>
<protein>
    <submittedName>
        <fullName evidence="1">Unnamed protein product</fullName>
    </submittedName>
</protein>
<reference evidence="1" key="1">
    <citation type="submission" date="2023-04" db="EMBL/GenBank/DDBJ databases">
        <title>Phytophthora fragariaefolia NBRC 109709.</title>
        <authorList>
            <person name="Ichikawa N."/>
            <person name="Sato H."/>
            <person name="Tonouchi N."/>
        </authorList>
    </citation>
    <scope>NUCLEOTIDE SEQUENCE</scope>
    <source>
        <strain evidence="1">NBRC 109709</strain>
    </source>
</reference>
<dbReference type="AlphaFoldDB" id="A0A9W6XAV4"/>
<organism evidence="1 2">
    <name type="scientific">Phytophthora fragariaefolia</name>
    <dbReference type="NCBI Taxonomy" id="1490495"/>
    <lineage>
        <taxon>Eukaryota</taxon>
        <taxon>Sar</taxon>
        <taxon>Stramenopiles</taxon>
        <taxon>Oomycota</taxon>
        <taxon>Peronosporomycetes</taxon>
        <taxon>Peronosporales</taxon>
        <taxon>Peronosporaceae</taxon>
        <taxon>Phytophthora</taxon>
    </lineage>
</organism>
<keyword evidence="2" id="KW-1185">Reference proteome</keyword>